<dbReference type="InterPro" id="IPR009075">
    <property type="entry name" value="AcylCo_DH/oxidase_C"/>
</dbReference>
<dbReference type="GO" id="GO:0003995">
    <property type="term" value="F:acyl-CoA dehydrogenase activity"/>
    <property type="evidence" value="ECO:0007669"/>
    <property type="project" value="TreeGrafter"/>
</dbReference>
<proteinExistence type="predicted"/>
<feature type="domain" description="Acyl-CoA dehydrogenase/oxidase N-terminal" evidence="4">
    <location>
        <begin position="6"/>
        <end position="118"/>
    </location>
</feature>
<feature type="domain" description="Acyl-CoA oxidase/dehydrogenase middle" evidence="3">
    <location>
        <begin position="122"/>
        <end position="213"/>
    </location>
</feature>
<dbReference type="RefSeq" id="WP_218285628.1">
    <property type="nucleotide sequence ID" value="NZ_CP076448.1"/>
</dbReference>
<dbReference type="PIRSF" id="PIRSF016578">
    <property type="entry name" value="HsaA"/>
    <property type="match status" value="1"/>
</dbReference>
<evidence type="ECO:0000259" key="4">
    <source>
        <dbReference type="Pfam" id="PF02771"/>
    </source>
</evidence>
<keyword evidence="1" id="KW-0285">Flavoprotein</keyword>
<dbReference type="CDD" id="cd00567">
    <property type="entry name" value="ACAD"/>
    <property type="match status" value="1"/>
</dbReference>
<evidence type="ECO:0000259" key="2">
    <source>
        <dbReference type="Pfam" id="PF00441"/>
    </source>
</evidence>
<keyword evidence="6" id="KW-1185">Reference proteome</keyword>
<sequence length="385" mass="42279">MDFRLTEEQRAFRESVRRFAADHLAAGAVARAHDEGFPWDVARLMAENGLFGIMLPEEEGGQGGTLMDAVLAAEAIAEVCPRSADVLQAGNFGAFRTLAEYATREQKERWFAPLLAGKAICAVGMTEPEAGSALTDLRSTCRPDGNGYRLTGGKVFTSNSDDASLFLVYCRFGPGTEGIGSVILERGMEGFTLGEKRRFLNGETWRPLHFDNVFIPPSHVLLKEGGFRRQIAGFNVERVGNAARSRAVGECAFRLAKEHAETRVQFGRRLMEFQGIAWKFAELRVALDGAQLLLWRAAANAGRGLPDPQEVAIAKYACNQAGWLAVNEAMQVMGATGYSEDVLVEYCFRKVRGWMIAGGSLEMMRNRIAEGVFGRSFPQRPPSPQ</sequence>
<evidence type="ECO:0000259" key="3">
    <source>
        <dbReference type="Pfam" id="PF02770"/>
    </source>
</evidence>
<feature type="domain" description="Acyl-CoA dehydrogenase/oxidase C-terminal" evidence="2">
    <location>
        <begin position="225"/>
        <end position="372"/>
    </location>
</feature>
<dbReference type="Pfam" id="PF00441">
    <property type="entry name" value="Acyl-CoA_dh_1"/>
    <property type="match status" value="1"/>
</dbReference>
<dbReference type="Pfam" id="PF02771">
    <property type="entry name" value="Acyl-CoA_dh_N"/>
    <property type="match status" value="1"/>
</dbReference>
<dbReference type="AlphaFoldDB" id="A0A975U1B5"/>
<dbReference type="KEGG" id="elio:KO353_15255"/>
<gene>
    <name evidence="5" type="ORF">KO353_15255</name>
</gene>
<evidence type="ECO:0000256" key="1">
    <source>
        <dbReference type="ARBA" id="ARBA00022630"/>
    </source>
</evidence>
<name>A0A975U1B5_9PROT</name>
<dbReference type="Proteomes" id="UP000694001">
    <property type="component" value="Chromosome"/>
</dbReference>
<dbReference type="InterPro" id="IPR006091">
    <property type="entry name" value="Acyl-CoA_Oxase/DH_mid-dom"/>
</dbReference>
<protein>
    <submittedName>
        <fullName evidence="5">Acyl-CoA dehydrogenase</fullName>
    </submittedName>
</protein>
<dbReference type="PANTHER" id="PTHR43884:SF12">
    <property type="entry name" value="ISOVALERYL-COA DEHYDROGENASE, MITOCHONDRIAL-RELATED"/>
    <property type="match status" value="1"/>
</dbReference>
<dbReference type="Pfam" id="PF02770">
    <property type="entry name" value="Acyl-CoA_dh_M"/>
    <property type="match status" value="1"/>
</dbReference>
<accession>A0A975U1B5</accession>
<dbReference type="PANTHER" id="PTHR43884">
    <property type="entry name" value="ACYL-COA DEHYDROGENASE"/>
    <property type="match status" value="1"/>
</dbReference>
<dbReference type="EMBL" id="CP076448">
    <property type="protein sequence ID" value="QXM24571.1"/>
    <property type="molecule type" value="Genomic_DNA"/>
</dbReference>
<dbReference type="GO" id="GO:0033539">
    <property type="term" value="P:fatty acid beta-oxidation using acyl-CoA dehydrogenase"/>
    <property type="evidence" value="ECO:0007669"/>
    <property type="project" value="TreeGrafter"/>
</dbReference>
<evidence type="ECO:0000313" key="5">
    <source>
        <dbReference type="EMBL" id="QXM24571.1"/>
    </source>
</evidence>
<organism evidence="5 6">
    <name type="scientific">Elioraea tepida</name>
    <dbReference type="NCBI Taxonomy" id="2843330"/>
    <lineage>
        <taxon>Bacteria</taxon>
        <taxon>Pseudomonadati</taxon>
        <taxon>Pseudomonadota</taxon>
        <taxon>Alphaproteobacteria</taxon>
        <taxon>Acetobacterales</taxon>
        <taxon>Elioraeaceae</taxon>
        <taxon>Elioraea</taxon>
    </lineage>
</organism>
<dbReference type="GO" id="GO:0050660">
    <property type="term" value="F:flavin adenine dinucleotide binding"/>
    <property type="evidence" value="ECO:0007669"/>
    <property type="project" value="InterPro"/>
</dbReference>
<reference evidence="5" key="1">
    <citation type="submission" date="2021-06" db="EMBL/GenBank/DDBJ databases">
        <title>Elioraea tepida, sp. nov., a moderately thermophilic aerobic anoxygenic phototrophic bacterium isolated from an alkaline siliceous hot spring mat community in Yellowstone National Park, WY, USA.</title>
        <authorList>
            <person name="Saini M.K."/>
            <person name="Yoshida S."/>
            <person name="Sebastian A."/>
            <person name="Hirose S."/>
            <person name="Hara E."/>
            <person name="Tamaki H."/>
            <person name="Soulier N.T."/>
            <person name="Albert I."/>
            <person name="Hanada S."/>
            <person name="Bryant D.A."/>
            <person name="Tank M."/>
        </authorList>
    </citation>
    <scope>NUCLEOTIDE SEQUENCE</scope>
    <source>
        <strain evidence="5">MS-P2</strain>
    </source>
</reference>
<evidence type="ECO:0000313" key="6">
    <source>
        <dbReference type="Proteomes" id="UP000694001"/>
    </source>
</evidence>
<dbReference type="GO" id="GO:0046359">
    <property type="term" value="P:butyrate catabolic process"/>
    <property type="evidence" value="ECO:0007669"/>
    <property type="project" value="TreeGrafter"/>
</dbReference>
<dbReference type="InterPro" id="IPR013786">
    <property type="entry name" value="AcylCoA_DH/ox_N"/>
</dbReference>